<protein>
    <submittedName>
        <fullName evidence="2">Uncharacterized protein</fullName>
    </submittedName>
</protein>
<dbReference type="InterPro" id="IPR052789">
    <property type="entry name" value="SSUH2_homolog"/>
</dbReference>
<evidence type="ECO:0000256" key="1">
    <source>
        <dbReference type="SAM" id="MobiDB-lite"/>
    </source>
</evidence>
<dbReference type="EMBL" id="KZ819193">
    <property type="protein sequence ID" value="PWZ00055.1"/>
    <property type="molecule type" value="Genomic_DNA"/>
</dbReference>
<dbReference type="OrthoDB" id="3355217at2759"/>
<feature type="compositionally biased region" description="Polar residues" evidence="1">
    <location>
        <begin position="366"/>
        <end position="378"/>
    </location>
</feature>
<feature type="compositionally biased region" description="Low complexity" evidence="1">
    <location>
        <begin position="115"/>
        <end position="125"/>
    </location>
</feature>
<accession>A0A317XP19</accession>
<organism evidence="2 3">
    <name type="scientific">Testicularia cyperi</name>
    <dbReference type="NCBI Taxonomy" id="1882483"/>
    <lineage>
        <taxon>Eukaryota</taxon>
        <taxon>Fungi</taxon>
        <taxon>Dikarya</taxon>
        <taxon>Basidiomycota</taxon>
        <taxon>Ustilaginomycotina</taxon>
        <taxon>Ustilaginomycetes</taxon>
        <taxon>Ustilaginales</taxon>
        <taxon>Anthracoideaceae</taxon>
        <taxon>Testicularia</taxon>
    </lineage>
</organism>
<reference evidence="2 3" key="1">
    <citation type="journal article" date="2018" name="Mol. Biol. Evol.">
        <title>Broad Genomic Sampling Reveals a Smut Pathogenic Ancestry of the Fungal Clade Ustilaginomycotina.</title>
        <authorList>
            <person name="Kijpornyongpan T."/>
            <person name="Mondo S.J."/>
            <person name="Barry K."/>
            <person name="Sandor L."/>
            <person name="Lee J."/>
            <person name="Lipzen A."/>
            <person name="Pangilinan J."/>
            <person name="LaButti K."/>
            <person name="Hainaut M."/>
            <person name="Henrissat B."/>
            <person name="Grigoriev I.V."/>
            <person name="Spatafora J.W."/>
            <person name="Aime M.C."/>
        </authorList>
    </citation>
    <scope>NUCLEOTIDE SEQUENCE [LARGE SCALE GENOMIC DNA]</scope>
    <source>
        <strain evidence="2 3">MCA 3645</strain>
    </source>
</reference>
<dbReference type="PANTHER" id="PTHR48465:SF1">
    <property type="entry name" value="PROTEIN SSUH2 HOMOLOG"/>
    <property type="match status" value="1"/>
</dbReference>
<feature type="compositionally biased region" description="Polar residues" evidence="1">
    <location>
        <begin position="225"/>
        <end position="238"/>
    </location>
</feature>
<dbReference type="PANTHER" id="PTHR48465">
    <property type="entry name" value="PROTEIN SSUH2 HOMOLOG"/>
    <property type="match status" value="1"/>
</dbReference>
<name>A0A317XP19_9BASI</name>
<dbReference type="Proteomes" id="UP000246740">
    <property type="component" value="Unassembled WGS sequence"/>
</dbReference>
<feature type="compositionally biased region" description="Polar residues" evidence="1">
    <location>
        <begin position="178"/>
        <end position="196"/>
    </location>
</feature>
<feature type="compositionally biased region" description="Polar residues" evidence="1">
    <location>
        <begin position="680"/>
        <end position="696"/>
    </location>
</feature>
<feature type="compositionally biased region" description="Low complexity" evidence="1">
    <location>
        <begin position="167"/>
        <end position="177"/>
    </location>
</feature>
<feature type="compositionally biased region" description="Pro residues" evidence="1">
    <location>
        <begin position="150"/>
        <end position="162"/>
    </location>
</feature>
<feature type="compositionally biased region" description="Low complexity" evidence="1">
    <location>
        <begin position="380"/>
        <end position="394"/>
    </location>
</feature>
<feature type="region of interest" description="Disordered" evidence="1">
    <location>
        <begin position="641"/>
        <end position="709"/>
    </location>
</feature>
<feature type="region of interest" description="Disordered" evidence="1">
    <location>
        <begin position="65"/>
        <end position="258"/>
    </location>
</feature>
<keyword evidence="3" id="KW-1185">Reference proteome</keyword>
<gene>
    <name evidence="2" type="ORF">BCV70DRAFT_175618</name>
</gene>
<proteinExistence type="predicted"/>
<evidence type="ECO:0000313" key="2">
    <source>
        <dbReference type="EMBL" id="PWZ00055.1"/>
    </source>
</evidence>
<dbReference type="InParanoid" id="A0A317XP19"/>
<sequence length="748" mass="80479">MSAYKFTESIRMNLDALSSADVYAQPDGYRDPNIPYASKAAELGQTGLAMDDVYSHLISQLSLARDTAAPRSEHTSSSRNGSPPAFSLRSGRSSSEGNEDELRTPPEPSYGAFDVPPQSHSQSSHEVSEAYRSPSLAQTSSPAPVSRPSVPVPGSPEQPRPAGPESYQLQHQQQYQQPPFSNSVRADHYNSMSPHDTGNDMELLSEDFGAQRRAAGKGKIPMPSDASSSDLNHGQSRRGSAWSVAGSTTSSDKPFSRLGPNDIGFRAADLPERRLTPAECVDIITQRFPALCDAPLREFGEDGEPLPPTKKQETSAEEREARKAAMKVAFCGKQKLSLIKAMVVMENRSASWKRIGPTRAGLQSASGTFASSVQQHSDGSPRSSFAATAPPTASELSRLPEMPSAWSMAIRHEDLDAASIKGKSKKTVELPAMRTNALCPKCEGDGLFSCVTCKGEQADECFWCSGTGREKTRAKASCRRCQGAGVLKCNTCEGKLQSACRACDGSGCGEYGFFVDVKVKRIEMPAAPVASLIPSSHPHIDEVQAAARLALWDSILKLTEAGVAKSKPMVPVMAACVWETSVSHVVSVDVPLAAKFKRGGSPTLRPEGLHRRIPTVTRYFTIPCDGDVRPVEVSAAEVEKMKRERQLPSDVAASNPSLVPSPRSEAVVPSSREFIPRPSPLSQLVSSPASTPRFNTPQPPSQPGSRSNYVDTQSYISSAAEHRRPSAGHILTKKLSSNLLNKLHRGSV</sequence>
<feature type="compositionally biased region" description="Low complexity" evidence="1">
    <location>
        <begin position="140"/>
        <end position="149"/>
    </location>
</feature>
<dbReference type="AlphaFoldDB" id="A0A317XP19"/>
<evidence type="ECO:0000313" key="3">
    <source>
        <dbReference type="Proteomes" id="UP000246740"/>
    </source>
</evidence>
<feature type="region of interest" description="Disordered" evidence="1">
    <location>
        <begin position="366"/>
        <end position="397"/>
    </location>
</feature>